<keyword evidence="6" id="KW-0511">Multifunctional enzyme</keyword>
<dbReference type="InterPro" id="IPR036736">
    <property type="entry name" value="ACP-like_sf"/>
</dbReference>
<dbReference type="Gene3D" id="3.30.559.30">
    <property type="entry name" value="Nonribosomal peptide synthetase, condensation domain"/>
    <property type="match status" value="2"/>
</dbReference>
<protein>
    <recommendedName>
        <fullName evidence="7">Carrier domain-containing protein</fullName>
    </recommendedName>
</protein>
<dbReference type="InterPro" id="IPR009081">
    <property type="entry name" value="PP-bd_ACP"/>
</dbReference>
<comment type="similarity">
    <text evidence="2">Belongs to the ATP-dependent AMP-binding enzyme family.</text>
</comment>
<evidence type="ECO:0000256" key="3">
    <source>
        <dbReference type="ARBA" id="ARBA00022598"/>
    </source>
</evidence>
<dbReference type="Pfam" id="PF00501">
    <property type="entry name" value="AMP-binding"/>
    <property type="match status" value="1"/>
</dbReference>
<dbReference type="GO" id="GO:0031177">
    <property type="term" value="F:phosphopantetheine binding"/>
    <property type="evidence" value="ECO:0007669"/>
    <property type="project" value="TreeGrafter"/>
</dbReference>
<evidence type="ECO:0000256" key="1">
    <source>
        <dbReference type="ARBA" id="ARBA00001957"/>
    </source>
</evidence>
<dbReference type="SUPFAM" id="SSF47336">
    <property type="entry name" value="ACP-like"/>
    <property type="match status" value="1"/>
</dbReference>
<sequence length="1493" mass="169512">MDVVNKTLHRLSHPQKRIWYTECLHPKTAVHHIGGCVRIRGTVDFNRLETSIHRVIQAHEGLRLQLRKQDDEPQQYVADAPLKPLPRFDFSTSSNPQADYEGWVEAEAAKRFVLFDSPLYHIAIFKVGEQDNGFLLKAHHIICDGWSMDLLTRQILWTYTSLCRGELSAHTVSEPSYLAYLDLESQYLHSPRCQNNRQFWENKFDVLPEPLFDKTAANPAGRRYSRLLDKQATERITRILPELNVSLPLFLAAAFGLVLSRYYQRDNLILSLPVSNRNANTKTTVGMFTGNLPLSLHIKENLSIRAFLQRIRREYSRNLANHKYPFDLLAQHLQLRKNGYDSLYQAAVNYYNTHLLTTLDGMAISNEEFYSGEQAYPVQLMIKDWSEDGTLLFTLDYQTGMIGRQEAATLMECFLSVLNQIVDTPDITLKELTLSTKQQWEVVMLPYNRRSIHEYPYEQTVMSLYAEQVRLHPERIALSCADEQLTYAELAERVNNLAAALSTGFPQVSSVIGVRMHHSPELVIAILAILQSGAAFLPLDTSIPAARAEFMLRDSEAVCLLTDLEEEPASGWHLPSHNPKELIRQELCFTGDQQEPGPDSLAYVLYTSGSTGTPKGVKVLHSNLANYISWAAATYLTSKEDVFAFYSSIAFDLTLTSLFVPLVSGTELRIYPSSSEDYTLNRVLNENRATIIKLTPSHLALVNKERRADSVLRTLIVGGESLKTSLANAIQRTYGPKLAIYNEYGPTEATVGCMIHRFDPIADQGVAVPIGVPAANAKLYILDSQWRPLPPGARGELYISGPGVAAGYVNQPGLTEERFVPDLLNKGSRMYRTGDLVRLGEDGVMEYMGRIDTQLKIRGYRIETEEIEHCLLEMEGIHNTVVMTTGNGSSMELVAFIVGESLTAIEIRSCLAKRLPAYMVPERIIFRNEIPVTANGKTDRKQLEQDINEAVTVVQEYGAVNHRNHIEHLLSAFRTVLGRSEISREDRFFNLGGDSIKAIQISSLLKKQGLQLSAADILDHPLISEMLLLVTDDRSTEPQGPTEGNVPLTPILSWFFSRKLKNQDHYLQSMLLEIREDVTMQTLTNCLREVLRQHDSLRLYFDPTRQQLVYNNTLSVDEFQLHILDLTDFAIEQREQELQSYTTAFKAGICLTAKDEFPFRASLIVNPGRACYLLLAAHHICIDAVSWRILLEDLGRLLGGDKQLPPKTSSFMRWSLALSERTEPLIRPELEYWSQNYNLPRDEKLLLWQPGSHKNTAFHTLAFGITDTELLLAQCRENKGLQPHELLQTALALTLHDTWGWQSQVMWLEGHGREPLFPDIDLSRTTGWFTSLYPVRISINAGTSLIEKRDHILQQFRAVPRKGLGYGILAYGLRLITPAVPRILFNYMGEFQENYENGLLHVLNEPTGPDIAEDNTTPFALEINAYILKRRLYLNLRYPSSMPDRSMEQWKQRYKELLTDLLSQPLIQKEPVWTPADFDAVDITQAELDSLFK</sequence>
<dbReference type="GO" id="GO:0005737">
    <property type="term" value="C:cytoplasm"/>
    <property type="evidence" value="ECO:0007669"/>
    <property type="project" value="TreeGrafter"/>
</dbReference>
<accession>A0A2Z2KND6</accession>
<dbReference type="KEGG" id="pdh:B9T62_13030"/>
<name>A0A2Z2KND6_9BACL</name>
<dbReference type="Gene3D" id="3.30.559.10">
    <property type="entry name" value="Chloramphenicol acetyltransferase-like domain"/>
    <property type="match status" value="2"/>
</dbReference>
<dbReference type="EMBL" id="CP021780">
    <property type="protein sequence ID" value="ASA21611.1"/>
    <property type="molecule type" value="Genomic_DNA"/>
</dbReference>
<dbReference type="Pfam" id="PF13193">
    <property type="entry name" value="AMP-binding_C"/>
    <property type="match status" value="1"/>
</dbReference>
<keyword evidence="4" id="KW-0677">Repeat</keyword>
<reference evidence="8 9" key="1">
    <citation type="submission" date="2017-06" db="EMBL/GenBank/DDBJ databases">
        <title>Complete genome sequence of Paenibacillus donghaensis KCTC 13049T isolated from East Sea sediment, South Korea.</title>
        <authorList>
            <person name="Jung B.K."/>
            <person name="Hong S.-J."/>
            <person name="Shin J.-H."/>
        </authorList>
    </citation>
    <scope>NUCLEOTIDE SEQUENCE [LARGE SCALE GENOMIC DNA]</scope>
    <source>
        <strain evidence="8 9">KCTC 13049</strain>
    </source>
</reference>
<keyword evidence="3" id="KW-0436">Ligase</keyword>
<dbReference type="CDD" id="cd05930">
    <property type="entry name" value="A_NRPS"/>
    <property type="match status" value="1"/>
</dbReference>
<dbReference type="InterPro" id="IPR025110">
    <property type="entry name" value="AMP-bd_C"/>
</dbReference>
<evidence type="ECO:0000256" key="6">
    <source>
        <dbReference type="ARBA" id="ARBA00023268"/>
    </source>
</evidence>
<dbReference type="InterPro" id="IPR010060">
    <property type="entry name" value="NRPS_synth"/>
</dbReference>
<dbReference type="NCBIfam" id="TIGR01733">
    <property type="entry name" value="AA-adenyl-dom"/>
    <property type="match status" value="1"/>
</dbReference>
<dbReference type="InterPro" id="IPR010071">
    <property type="entry name" value="AA_adenyl_dom"/>
</dbReference>
<evidence type="ECO:0000313" key="8">
    <source>
        <dbReference type="EMBL" id="ASA21611.1"/>
    </source>
</evidence>
<dbReference type="Proteomes" id="UP000249890">
    <property type="component" value="Chromosome"/>
</dbReference>
<dbReference type="RefSeq" id="WP_087915620.1">
    <property type="nucleotide sequence ID" value="NZ_CP021780.1"/>
</dbReference>
<evidence type="ECO:0000256" key="2">
    <source>
        <dbReference type="ARBA" id="ARBA00006432"/>
    </source>
</evidence>
<organism evidence="8 9">
    <name type="scientific">Paenibacillus donghaensis</name>
    <dbReference type="NCBI Taxonomy" id="414771"/>
    <lineage>
        <taxon>Bacteria</taxon>
        <taxon>Bacillati</taxon>
        <taxon>Bacillota</taxon>
        <taxon>Bacilli</taxon>
        <taxon>Bacillales</taxon>
        <taxon>Paenibacillaceae</taxon>
        <taxon>Paenibacillus</taxon>
    </lineage>
</organism>
<dbReference type="Pfam" id="PF00550">
    <property type="entry name" value="PP-binding"/>
    <property type="match status" value="1"/>
</dbReference>
<dbReference type="PANTHER" id="PTHR45527">
    <property type="entry name" value="NONRIBOSOMAL PEPTIDE SYNTHETASE"/>
    <property type="match status" value="1"/>
</dbReference>
<dbReference type="GO" id="GO:0016874">
    <property type="term" value="F:ligase activity"/>
    <property type="evidence" value="ECO:0007669"/>
    <property type="project" value="UniProtKB-KW"/>
</dbReference>
<dbReference type="PROSITE" id="PS50075">
    <property type="entry name" value="CARRIER"/>
    <property type="match status" value="1"/>
</dbReference>
<dbReference type="InterPro" id="IPR045851">
    <property type="entry name" value="AMP-bd_C_sf"/>
</dbReference>
<keyword evidence="9" id="KW-1185">Reference proteome</keyword>
<dbReference type="InterPro" id="IPR000873">
    <property type="entry name" value="AMP-dep_synth/lig_dom"/>
</dbReference>
<dbReference type="PANTHER" id="PTHR45527:SF1">
    <property type="entry name" value="FATTY ACID SYNTHASE"/>
    <property type="match status" value="1"/>
</dbReference>
<dbReference type="InterPro" id="IPR001242">
    <property type="entry name" value="Condensation_dom"/>
</dbReference>
<dbReference type="InterPro" id="IPR042099">
    <property type="entry name" value="ANL_N_sf"/>
</dbReference>
<feature type="domain" description="Carrier" evidence="7">
    <location>
        <begin position="960"/>
        <end position="1034"/>
    </location>
</feature>
<dbReference type="GO" id="GO:0044550">
    <property type="term" value="P:secondary metabolite biosynthetic process"/>
    <property type="evidence" value="ECO:0007669"/>
    <property type="project" value="TreeGrafter"/>
</dbReference>
<dbReference type="Pfam" id="PF00668">
    <property type="entry name" value="Condensation"/>
    <property type="match status" value="2"/>
</dbReference>
<dbReference type="Gene3D" id="1.10.1200.10">
    <property type="entry name" value="ACP-like"/>
    <property type="match status" value="1"/>
</dbReference>
<dbReference type="Gene3D" id="3.30.300.30">
    <property type="match status" value="1"/>
</dbReference>
<comment type="cofactor">
    <cofactor evidence="1">
        <name>pantetheine 4'-phosphate</name>
        <dbReference type="ChEBI" id="CHEBI:47942"/>
    </cofactor>
</comment>
<gene>
    <name evidence="8" type="ORF">B9T62_13030</name>
</gene>
<dbReference type="InterPro" id="IPR023213">
    <property type="entry name" value="CAT-like_dom_sf"/>
</dbReference>
<keyword evidence="5" id="KW-0045">Antibiotic biosynthesis</keyword>
<dbReference type="SUPFAM" id="SSF56801">
    <property type="entry name" value="Acetyl-CoA synthetase-like"/>
    <property type="match status" value="1"/>
</dbReference>
<dbReference type="GO" id="GO:0008610">
    <property type="term" value="P:lipid biosynthetic process"/>
    <property type="evidence" value="ECO:0007669"/>
    <property type="project" value="UniProtKB-ARBA"/>
</dbReference>
<evidence type="ECO:0000259" key="7">
    <source>
        <dbReference type="PROSITE" id="PS50075"/>
    </source>
</evidence>
<dbReference type="InterPro" id="IPR020845">
    <property type="entry name" value="AMP-binding_CS"/>
</dbReference>
<dbReference type="OrthoDB" id="9765680at2"/>
<dbReference type="GO" id="GO:0043041">
    <property type="term" value="P:amino acid activation for nonribosomal peptide biosynthetic process"/>
    <property type="evidence" value="ECO:0007669"/>
    <property type="project" value="TreeGrafter"/>
</dbReference>
<evidence type="ECO:0000313" key="9">
    <source>
        <dbReference type="Proteomes" id="UP000249890"/>
    </source>
</evidence>
<dbReference type="Gene3D" id="3.40.50.12780">
    <property type="entry name" value="N-terminal domain of ligase-like"/>
    <property type="match status" value="1"/>
</dbReference>
<evidence type="ECO:0000256" key="5">
    <source>
        <dbReference type="ARBA" id="ARBA00023194"/>
    </source>
</evidence>
<dbReference type="PROSITE" id="PS00455">
    <property type="entry name" value="AMP_BINDING"/>
    <property type="match status" value="1"/>
</dbReference>
<dbReference type="SUPFAM" id="SSF52777">
    <property type="entry name" value="CoA-dependent acyltransferases"/>
    <property type="match status" value="4"/>
</dbReference>
<dbReference type="NCBIfam" id="TIGR01720">
    <property type="entry name" value="NRPS-para261"/>
    <property type="match status" value="1"/>
</dbReference>
<dbReference type="GO" id="GO:0017000">
    <property type="term" value="P:antibiotic biosynthetic process"/>
    <property type="evidence" value="ECO:0007669"/>
    <property type="project" value="UniProtKB-KW"/>
</dbReference>
<evidence type="ECO:0000256" key="4">
    <source>
        <dbReference type="ARBA" id="ARBA00022737"/>
    </source>
</evidence>
<proteinExistence type="inferred from homology"/>